<dbReference type="InterPro" id="IPR013022">
    <property type="entry name" value="Xyl_isomerase-like_TIM-brl"/>
</dbReference>
<dbReference type="Pfam" id="PF01261">
    <property type="entry name" value="AP_endonuc_2"/>
    <property type="match status" value="1"/>
</dbReference>
<dbReference type="PANTHER" id="PTHR12110:SF53">
    <property type="entry name" value="BLR5974 PROTEIN"/>
    <property type="match status" value="1"/>
</dbReference>
<dbReference type="STRING" id="497964.CfE428DRAFT_0965"/>
<organism evidence="2 3">
    <name type="scientific">Chthoniobacter flavus Ellin428</name>
    <dbReference type="NCBI Taxonomy" id="497964"/>
    <lineage>
        <taxon>Bacteria</taxon>
        <taxon>Pseudomonadati</taxon>
        <taxon>Verrucomicrobiota</taxon>
        <taxon>Spartobacteria</taxon>
        <taxon>Chthoniobacterales</taxon>
        <taxon>Chthoniobacteraceae</taxon>
        <taxon>Chthoniobacter</taxon>
    </lineage>
</organism>
<dbReference type="InterPro" id="IPR006311">
    <property type="entry name" value="TAT_signal"/>
</dbReference>
<protein>
    <submittedName>
        <fullName evidence="2">Xylose isomerase domain protein TIM barrel</fullName>
    </submittedName>
</protein>
<dbReference type="InParanoid" id="B4CWC8"/>
<dbReference type="PROSITE" id="PS51318">
    <property type="entry name" value="TAT"/>
    <property type="match status" value="1"/>
</dbReference>
<comment type="caution">
    <text evidence="2">The sequence shown here is derived from an EMBL/GenBank/DDBJ whole genome shotgun (WGS) entry which is preliminary data.</text>
</comment>
<dbReference type="AlphaFoldDB" id="B4CWC8"/>
<proteinExistence type="predicted"/>
<evidence type="ECO:0000259" key="1">
    <source>
        <dbReference type="Pfam" id="PF01261"/>
    </source>
</evidence>
<evidence type="ECO:0000313" key="2">
    <source>
        <dbReference type="EMBL" id="EDY21720.1"/>
    </source>
</evidence>
<dbReference type="RefSeq" id="WP_006978292.1">
    <property type="nucleotide sequence ID" value="NZ_ABVL01000002.1"/>
</dbReference>
<dbReference type="InterPro" id="IPR050312">
    <property type="entry name" value="IolE/XylAMocC-like"/>
</dbReference>
<dbReference type="Gene3D" id="3.20.20.150">
    <property type="entry name" value="Divalent-metal-dependent TIM barrel enzymes"/>
    <property type="match status" value="1"/>
</dbReference>
<reference evidence="2 3" key="1">
    <citation type="journal article" date="2011" name="J. Bacteriol.">
        <title>Genome sequence of Chthoniobacter flavus Ellin428, an aerobic heterotrophic soil bacterium.</title>
        <authorList>
            <person name="Kant R."/>
            <person name="van Passel M.W."/>
            <person name="Palva A."/>
            <person name="Lucas S."/>
            <person name="Lapidus A."/>
            <person name="Glavina Del Rio T."/>
            <person name="Dalin E."/>
            <person name="Tice H."/>
            <person name="Bruce D."/>
            <person name="Goodwin L."/>
            <person name="Pitluck S."/>
            <person name="Larimer F.W."/>
            <person name="Land M.L."/>
            <person name="Hauser L."/>
            <person name="Sangwan P."/>
            <person name="de Vos W.M."/>
            <person name="Janssen P.H."/>
            <person name="Smidt H."/>
        </authorList>
    </citation>
    <scope>NUCLEOTIDE SEQUENCE [LARGE SCALE GENOMIC DNA]</scope>
    <source>
        <strain evidence="2 3">Ellin428</strain>
    </source>
</reference>
<gene>
    <name evidence="2" type="ORF">CfE428DRAFT_0965</name>
</gene>
<dbReference type="Proteomes" id="UP000005824">
    <property type="component" value="Unassembled WGS sequence"/>
</dbReference>
<dbReference type="EMBL" id="ABVL01000002">
    <property type="protein sequence ID" value="EDY21720.1"/>
    <property type="molecule type" value="Genomic_DNA"/>
</dbReference>
<keyword evidence="3" id="KW-1185">Reference proteome</keyword>
<feature type="domain" description="Xylose isomerase-like TIM barrel" evidence="1">
    <location>
        <begin position="82"/>
        <end position="291"/>
    </location>
</feature>
<keyword evidence="2" id="KW-0413">Isomerase</keyword>
<dbReference type="SUPFAM" id="SSF51658">
    <property type="entry name" value="Xylose isomerase-like"/>
    <property type="match status" value="1"/>
</dbReference>
<dbReference type="eggNOG" id="COG1082">
    <property type="taxonomic scope" value="Bacteria"/>
</dbReference>
<sequence length="370" mass="40998">MSTPDASLPRRRFLQTLAAASAVNLLPHPMPAADSASSPAPRKLKLGFDNFSIRGFRWKAPRQIDYAATLKIDVLFISDLDSYETLEDGYLRDQAKRAHDQGLEIYAGGWSICPTSKNFRNKWGTAEEHLATGIRVAKAVGSPVFRCILGKADDRKTEGGIDARIEDTVKVLKSQRSRAMDAGVKIAIENHAGDMQAWELVRLIEEAGPEYVGATMDSGNSTWTVEDPRQALELLGPHALVCGLRDSMIWENGDGAVVQWTAPGDGLIDWQEYAKRFSELCPNTPFTVEIISGFARPFPYLHHDFWDVYPKARASDFAAFLALAKRGHPIEPFKAPPGDDSIIAEQQYQKAQLERAITYLREKIGLGLKA</sequence>
<dbReference type="InterPro" id="IPR036237">
    <property type="entry name" value="Xyl_isomerase-like_sf"/>
</dbReference>
<evidence type="ECO:0000313" key="3">
    <source>
        <dbReference type="Proteomes" id="UP000005824"/>
    </source>
</evidence>
<dbReference type="GO" id="GO:0016853">
    <property type="term" value="F:isomerase activity"/>
    <property type="evidence" value="ECO:0007669"/>
    <property type="project" value="UniProtKB-KW"/>
</dbReference>
<name>B4CWC8_9BACT</name>
<accession>B4CWC8</accession>
<dbReference type="PANTHER" id="PTHR12110">
    <property type="entry name" value="HYDROXYPYRUVATE ISOMERASE"/>
    <property type="match status" value="1"/>
</dbReference>